<keyword evidence="11" id="KW-1185">Reference proteome</keyword>
<dbReference type="InterPro" id="IPR001452">
    <property type="entry name" value="SH3_domain"/>
</dbReference>
<feature type="compositionally biased region" description="Acidic residues" evidence="8">
    <location>
        <begin position="247"/>
        <end position="256"/>
    </location>
</feature>
<evidence type="ECO:0000256" key="7">
    <source>
        <dbReference type="PROSITE-ProRule" id="PRU00192"/>
    </source>
</evidence>
<feature type="compositionally biased region" description="Basic and acidic residues" evidence="8">
    <location>
        <begin position="651"/>
        <end position="675"/>
    </location>
</feature>
<evidence type="ECO:0000256" key="5">
    <source>
        <dbReference type="ARBA" id="ARBA00023054"/>
    </source>
</evidence>
<accession>A0A4Z2GZG3</accession>
<evidence type="ECO:0000256" key="8">
    <source>
        <dbReference type="SAM" id="MobiDB-lite"/>
    </source>
</evidence>
<proteinExistence type="predicted"/>
<name>A0A4Z2GZG3_9TELE</name>
<dbReference type="OrthoDB" id="3548878at2759"/>
<evidence type="ECO:0000256" key="1">
    <source>
        <dbReference type="ARBA" id="ARBA00004389"/>
    </source>
</evidence>
<feature type="compositionally biased region" description="Basic and acidic residues" evidence="8">
    <location>
        <begin position="392"/>
        <end position="452"/>
    </location>
</feature>
<dbReference type="SUPFAM" id="SSF50044">
    <property type="entry name" value="SH3-domain"/>
    <property type="match status" value="1"/>
</dbReference>
<gene>
    <name evidence="10" type="primary">MIA2</name>
    <name evidence="10" type="ORF">EYF80_031143</name>
</gene>
<feature type="compositionally biased region" description="Basic and acidic residues" evidence="8">
    <location>
        <begin position="257"/>
        <end position="267"/>
    </location>
</feature>
<dbReference type="InterPro" id="IPR036028">
    <property type="entry name" value="SH3-like_dom_sf"/>
</dbReference>
<feature type="compositionally biased region" description="Basic and acidic residues" evidence="8">
    <location>
        <begin position="277"/>
        <end position="295"/>
    </location>
</feature>
<feature type="compositionally biased region" description="Low complexity" evidence="8">
    <location>
        <begin position="192"/>
        <end position="210"/>
    </location>
</feature>
<organism evidence="10 11">
    <name type="scientific">Liparis tanakae</name>
    <name type="common">Tanaka's snailfish</name>
    <dbReference type="NCBI Taxonomy" id="230148"/>
    <lineage>
        <taxon>Eukaryota</taxon>
        <taxon>Metazoa</taxon>
        <taxon>Chordata</taxon>
        <taxon>Craniata</taxon>
        <taxon>Vertebrata</taxon>
        <taxon>Euteleostomi</taxon>
        <taxon>Actinopterygii</taxon>
        <taxon>Neopterygii</taxon>
        <taxon>Teleostei</taxon>
        <taxon>Neoteleostei</taxon>
        <taxon>Acanthomorphata</taxon>
        <taxon>Eupercaria</taxon>
        <taxon>Perciformes</taxon>
        <taxon>Cottioidei</taxon>
        <taxon>Cottales</taxon>
        <taxon>Liparidae</taxon>
        <taxon>Liparis</taxon>
    </lineage>
</organism>
<dbReference type="Proteomes" id="UP000314294">
    <property type="component" value="Unassembled WGS sequence"/>
</dbReference>
<feature type="compositionally biased region" description="Polar residues" evidence="8">
    <location>
        <begin position="752"/>
        <end position="777"/>
    </location>
</feature>
<keyword evidence="2 7" id="KW-0728">SH3 domain</keyword>
<dbReference type="PROSITE" id="PS50002">
    <property type="entry name" value="SH3"/>
    <property type="match status" value="1"/>
</dbReference>
<keyword evidence="4" id="KW-0256">Endoplasmic reticulum</keyword>
<dbReference type="GO" id="GO:0005789">
    <property type="term" value="C:endoplasmic reticulum membrane"/>
    <property type="evidence" value="ECO:0007669"/>
    <property type="project" value="UniProtKB-SubCell"/>
</dbReference>
<dbReference type="PANTHER" id="PTHR23158">
    <property type="entry name" value="MELANOMA INHIBITORY ACTIVITY-RELATED"/>
    <property type="match status" value="1"/>
</dbReference>
<keyword evidence="6" id="KW-0325">Glycoprotein</keyword>
<evidence type="ECO:0000313" key="11">
    <source>
        <dbReference type="Proteomes" id="UP000314294"/>
    </source>
</evidence>
<keyword evidence="3" id="KW-0732">Signal</keyword>
<feature type="compositionally biased region" description="Basic and acidic residues" evidence="8">
    <location>
        <begin position="131"/>
        <end position="148"/>
    </location>
</feature>
<dbReference type="Gene3D" id="2.30.30.40">
    <property type="entry name" value="SH3 Domains"/>
    <property type="match status" value="1"/>
</dbReference>
<protein>
    <submittedName>
        <fullName evidence="10">Melanoma inhibitory activity protein 2</fullName>
    </submittedName>
</protein>
<feature type="compositionally biased region" description="Low complexity" evidence="8">
    <location>
        <begin position="160"/>
        <end position="184"/>
    </location>
</feature>
<dbReference type="Pfam" id="PF07653">
    <property type="entry name" value="SH3_2"/>
    <property type="match status" value="1"/>
</dbReference>
<keyword evidence="5" id="KW-0175">Coiled coil</keyword>
<feature type="compositionally biased region" description="Acidic residues" evidence="8">
    <location>
        <begin position="381"/>
        <end position="391"/>
    </location>
</feature>
<comment type="caution">
    <text evidence="10">The sequence shown here is derived from an EMBL/GenBank/DDBJ whole genome shotgun (WGS) entry which is preliminary data.</text>
</comment>
<feature type="compositionally biased region" description="Basic and acidic residues" evidence="8">
    <location>
        <begin position="214"/>
        <end position="224"/>
    </location>
</feature>
<feature type="compositionally biased region" description="Acidic residues" evidence="8">
    <location>
        <begin position="570"/>
        <end position="581"/>
    </location>
</feature>
<evidence type="ECO:0000256" key="4">
    <source>
        <dbReference type="ARBA" id="ARBA00022824"/>
    </source>
</evidence>
<evidence type="ECO:0000256" key="3">
    <source>
        <dbReference type="ARBA" id="ARBA00022729"/>
    </source>
</evidence>
<feature type="region of interest" description="Disordered" evidence="8">
    <location>
        <begin position="904"/>
        <end position="923"/>
    </location>
</feature>
<feature type="region of interest" description="Disordered" evidence="8">
    <location>
        <begin position="381"/>
        <end position="785"/>
    </location>
</feature>
<feature type="compositionally biased region" description="Basic and acidic residues" evidence="8">
    <location>
        <begin position="481"/>
        <end position="506"/>
    </location>
</feature>
<sequence>MAVSVAHRILWATGFVFVIVPHFSLGLLSDYKICGDSECESLMSRVQATRDHHGRDCRFLSFRRGETIFVYHKLAGKRGDLWAGTIDKQFGYFPKEAVREEQVYATAEKVVETQKSDFFCMDKFGYPIDSSHLDGDAEDDQKNQESETAHTTPYPDDTSAESPTTSEEPSAESPVSSLEAGGTSAEEDESKSASAAAAGTHEGAGETPAARMEQGFKNDKKEVDESAESGLKGTEEDKTGEHPTGSENEEEEVEEIKEERKQEKVEEMQEVEEIKEEGEQKEGKEIKDKGKQEEVEEIKEVWKQEDVKEMKEVKKQEEVEMIMEERKQEEVEKIKKEGKQVEVEVILEVGELEEVEEIMEDGKPDNVEKIKEEWKQQIDEFIEERQEEGEELKEMKEREELKEVEGVKEQGEEKQAESHFEEEMKNNLHSLRHAEKDTGGPERDGEDTRDTNSSEPVFSKPPTRTEESRTESPPTEDEEREEGKVRGEMKEKGLEENEERLRRNRDEEETLKCSNDLCPQASVDGSVKNRDGNDPADILSSIEEGAMETGKQNDPILADRKGANQLVPIEDVEKDEDGVQVEEEKRNEGKNNYLPHSGDSVDPRTTEHTEDDQLHSGEAHNAEVGDPEPMSNGVSAEKEAEQVPSDPETVTGERSDQEEGESSQEHEADVRRDEAMAGPVSSVNLAVRSEQSAPSDGHRAGPSGGAFGLFRSAFSFFGSPLEETGGSQETPPSLGSDTFTVRGSLPSERALDSTTDPGQVNLQDVHTSPQVAETRTSPPSPMGVRLHPADSPIQTKTPATHYKNLLAHMSAGEATVLTELFGRHKLQFLDYVLGSAGPTSGDPHADGSILLDIERLLGHHREALMAPRARLADAPREDKERTGALVALQKLETLLARVRETISSGEPDVSGRNQHESWPQRYS</sequence>
<dbReference type="AlphaFoldDB" id="A0A4Z2GZG3"/>
<dbReference type="PANTHER" id="PTHR23158:SF33">
    <property type="entry name" value="TRANSPORT AND GOLGI ORGANIZATION PROTEIN 1"/>
    <property type="match status" value="1"/>
</dbReference>
<dbReference type="EMBL" id="SRLO01000374">
    <property type="protein sequence ID" value="TNN58640.1"/>
    <property type="molecule type" value="Genomic_DNA"/>
</dbReference>
<evidence type="ECO:0000259" key="9">
    <source>
        <dbReference type="PROSITE" id="PS50002"/>
    </source>
</evidence>
<evidence type="ECO:0000256" key="2">
    <source>
        <dbReference type="ARBA" id="ARBA00022443"/>
    </source>
</evidence>
<feature type="compositionally biased region" description="Polar residues" evidence="8">
    <location>
        <begin position="725"/>
        <end position="741"/>
    </location>
</feature>
<dbReference type="SMART" id="SM00326">
    <property type="entry name" value="SH3"/>
    <property type="match status" value="1"/>
</dbReference>
<comment type="subcellular location">
    <subcellularLocation>
        <location evidence="1">Endoplasmic reticulum membrane</location>
        <topology evidence="1">Single-pass membrane protein</topology>
    </subcellularLocation>
</comment>
<reference evidence="10 11" key="1">
    <citation type="submission" date="2019-03" db="EMBL/GenBank/DDBJ databases">
        <title>First draft genome of Liparis tanakae, snailfish: a comprehensive survey of snailfish specific genes.</title>
        <authorList>
            <person name="Kim W."/>
            <person name="Song I."/>
            <person name="Jeong J.-H."/>
            <person name="Kim D."/>
            <person name="Kim S."/>
            <person name="Ryu S."/>
            <person name="Song J.Y."/>
            <person name="Lee S.K."/>
        </authorList>
    </citation>
    <scope>NUCLEOTIDE SEQUENCE [LARGE SCALE GENOMIC DNA]</scope>
    <source>
        <tissue evidence="10">Muscle</tissue>
    </source>
</reference>
<feature type="region of interest" description="Disordered" evidence="8">
    <location>
        <begin position="131"/>
        <end position="295"/>
    </location>
</feature>
<feature type="compositionally biased region" description="Polar residues" evidence="8">
    <location>
        <begin position="681"/>
        <end position="694"/>
    </location>
</feature>
<feature type="compositionally biased region" description="Basic and acidic residues" evidence="8">
    <location>
        <begin position="599"/>
        <end position="623"/>
    </location>
</feature>
<feature type="domain" description="SH3" evidence="9">
    <location>
        <begin position="41"/>
        <end position="103"/>
    </location>
</feature>
<evidence type="ECO:0000313" key="10">
    <source>
        <dbReference type="EMBL" id="TNN58640.1"/>
    </source>
</evidence>
<evidence type="ECO:0000256" key="6">
    <source>
        <dbReference type="ARBA" id="ARBA00023180"/>
    </source>
</evidence>
<dbReference type="InterPro" id="IPR051500">
    <property type="entry name" value="cTAGE_MIA/OTOR"/>
</dbReference>